<dbReference type="EMBL" id="CP042239">
    <property type="protein sequence ID" value="QDX25811.1"/>
    <property type="molecule type" value="Genomic_DNA"/>
</dbReference>
<organism evidence="1 2">
    <name type="scientific">Sphingomonas suaedae</name>
    <dbReference type="NCBI Taxonomy" id="2599297"/>
    <lineage>
        <taxon>Bacteria</taxon>
        <taxon>Pseudomonadati</taxon>
        <taxon>Pseudomonadota</taxon>
        <taxon>Alphaproteobacteria</taxon>
        <taxon>Sphingomonadales</taxon>
        <taxon>Sphingomonadaceae</taxon>
        <taxon>Sphingomonas</taxon>
    </lineage>
</organism>
<keyword evidence="2" id="KW-1185">Reference proteome</keyword>
<reference evidence="1 2" key="1">
    <citation type="submission" date="2019-07" db="EMBL/GenBank/DDBJ databases">
        <title>Sphingomonas alkalisoli sp. nov., isolated from rhizosphere soil of Suaedae salsa.</title>
        <authorList>
            <person name="Zhang H."/>
            <person name="Xu L."/>
            <person name="Zhang J.-X."/>
            <person name="Sun J.-Q."/>
        </authorList>
    </citation>
    <scope>NUCLEOTIDE SEQUENCE [LARGE SCALE GENOMIC DNA]</scope>
    <source>
        <strain evidence="1 2">XS-10</strain>
    </source>
</reference>
<dbReference type="AlphaFoldDB" id="A0A518REE0"/>
<dbReference type="OrthoDB" id="117664at2"/>
<proteinExistence type="predicted"/>
<dbReference type="RefSeq" id="WP_145846035.1">
    <property type="nucleotide sequence ID" value="NZ_CP042239.1"/>
</dbReference>
<gene>
    <name evidence="1" type="ORF">FPZ54_07100</name>
</gene>
<protein>
    <submittedName>
        <fullName evidence="1">Uncharacterized protein</fullName>
    </submittedName>
</protein>
<evidence type="ECO:0000313" key="2">
    <source>
        <dbReference type="Proteomes" id="UP000318055"/>
    </source>
</evidence>
<dbReference type="KEGG" id="ssua:FPZ54_07100"/>
<accession>A0A518REE0</accession>
<sequence>MGVSLAVGLMVLGQAEMPTIPDDSSSIASQQDVNIAAGTSVEVELAEPLSSKTARQGQRFSIRLAAPLLDTNGRVIIPPGASGEGEVIHARKAGFAGKAGEMIVAARFIRCGPIEVPLGRFKFGGAGESRSGSAGAVNSVAAGASVVAPVAAVGSVIAFMIKGGQIEIGSGVRGVAKLKEDLNTTDEAVAACGAAVGSVGE</sequence>
<evidence type="ECO:0000313" key="1">
    <source>
        <dbReference type="EMBL" id="QDX25811.1"/>
    </source>
</evidence>
<name>A0A518REE0_9SPHN</name>
<dbReference type="Proteomes" id="UP000318055">
    <property type="component" value="Chromosome"/>
</dbReference>